<feature type="domain" description="Glycosyl transferase family 1" evidence="1">
    <location>
        <begin position="190"/>
        <end position="363"/>
    </location>
</feature>
<dbReference type="CDD" id="cd03801">
    <property type="entry name" value="GT4_PimA-like"/>
    <property type="match status" value="1"/>
</dbReference>
<dbReference type="Proteomes" id="UP000075683">
    <property type="component" value="Unassembled WGS sequence"/>
</dbReference>
<dbReference type="OrthoDB" id="9815550at2"/>
<name>A0A150MCG2_9BACI</name>
<reference evidence="3 4" key="1">
    <citation type="submission" date="2016-01" db="EMBL/GenBank/DDBJ databases">
        <title>Draft Genome Sequences of Seven Thermophilic Sporeformers Isolated from Foods.</title>
        <authorList>
            <person name="Berendsen E.M."/>
            <person name="Wells-Bennik M.H."/>
            <person name="Krawcyk A.O."/>
            <person name="De Jong A."/>
            <person name="Holsappel S."/>
            <person name="Eijlander R.T."/>
            <person name="Kuipers O.P."/>
        </authorList>
    </citation>
    <scope>NUCLEOTIDE SEQUENCE [LARGE SCALE GENOMIC DNA]</scope>
    <source>
        <strain evidence="3 4">B4135</strain>
    </source>
</reference>
<dbReference type="PATRIC" id="fig|301148.3.peg.874"/>
<sequence length="404" mass="44524">MKILMVTAFAYPHGGGLSSHVKTLKAGLEHRGHGVDVLSFSDVPLVKRYWVRGGSYLRNRREHGAGFYWSQQKRSEILRKTLAEASSRYDLINAQDVMAAAASAATGLPVVLTVHGYLAYEAVSKGSVEPGGIYEKRLLEMEKKAYRLADRLVAVDRRIQAYVKNLSGKEAAAIPNFINVEEFNPDKEDNEKYREELGFSQEDFIFFVPRRLTEKNGVIYPVLAFAAAKEDLPGAKLVYAGAGEEAERLKKEIGGKKLNGRVLLLGEVPHEQMMKYYTISDAVLIPSVHSAGVEEATSISALEAMGSGSPVIASAVGGLKEIIADGEDGLLVEEKNVRELSRAMTALFRDAELRKRLAGRARRKVEQSFSHLAGAEKFERVYMEALQEKKPLRGAADQNGEARP</sequence>
<dbReference type="InterPro" id="IPR001296">
    <property type="entry name" value="Glyco_trans_1"/>
</dbReference>
<feature type="domain" description="Glycosyltransferase subfamily 4-like N-terminal" evidence="2">
    <location>
        <begin position="15"/>
        <end position="181"/>
    </location>
</feature>
<evidence type="ECO:0000313" key="4">
    <source>
        <dbReference type="Proteomes" id="UP000075683"/>
    </source>
</evidence>
<dbReference type="GO" id="GO:0016757">
    <property type="term" value="F:glycosyltransferase activity"/>
    <property type="evidence" value="ECO:0007669"/>
    <property type="project" value="InterPro"/>
</dbReference>
<dbReference type="PANTHER" id="PTHR12526:SF635">
    <property type="entry name" value="GLYCOSYL TRANSFERASE GROUP 1"/>
    <property type="match status" value="1"/>
</dbReference>
<dbReference type="Pfam" id="PF00534">
    <property type="entry name" value="Glycos_transf_1"/>
    <property type="match status" value="1"/>
</dbReference>
<dbReference type="AlphaFoldDB" id="A0A150MCG2"/>
<dbReference type="Gene3D" id="3.40.50.2000">
    <property type="entry name" value="Glycogen Phosphorylase B"/>
    <property type="match status" value="2"/>
</dbReference>
<dbReference type="EMBL" id="LQYT01000013">
    <property type="protein sequence ID" value="KYD22121.1"/>
    <property type="molecule type" value="Genomic_DNA"/>
</dbReference>
<organism evidence="3 4">
    <name type="scientific">Caldibacillus debilis</name>
    <dbReference type="NCBI Taxonomy" id="301148"/>
    <lineage>
        <taxon>Bacteria</taxon>
        <taxon>Bacillati</taxon>
        <taxon>Bacillota</taxon>
        <taxon>Bacilli</taxon>
        <taxon>Bacillales</taxon>
        <taxon>Bacillaceae</taxon>
        <taxon>Caldibacillus</taxon>
    </lineage>
</organism>
<dbReference type="PANTHER" id="PTHR12526">
    <property type="entry name" value="GLYCOSYLTRANSFERASE"/>
    <property type="match status" value="1"/>
</dbReference>
<evidence type="ECO:0008006" key="5">
    <source>
        <dbReference type="Google" id="ProtNLM"/>
    </source>
</evidence>
<protein>
    <recommendedName>
        <fullName evidence="5">Glycosyltransferase family 1 protein</fullName>
    </recommendedName>
</protein>
<comment type="caution">
    <text evidence="3">The sequence shown here is derived from an EMBL/GenBank/DDBJ whole genome shotgun (WGS) entry which is preliminary data.</text>
</comment>
<accession>A0A150MCG2</accession>
<dbReference type="STRING" id="301148.B4135_1466"/>
<evidence type="ECO:0000313" key="3">
    <source>
        <dbReference type="EMBL" id="KYD22121.1"/>
    </source>
</evidence>
<gene>
    <name evidence="3" type="ORF">B4135_1466</name>
</gene>
<dbReference type="Pfam" id="PF13439">
    <property type="entry name" value="Glyco_transf_4"/>
    <property type="match status" value="1"/>
</dbReference>
<dbReference type="RefSeq" id="WP_061568150.1">
    <property type="nucleotide sequence ID" value="NZ_LQYT01000013.1"/>
</dbReference>
<proteinExistence type="predicted"/>
<dbReference type="SUPFAM" id="SSF53756">
    <property type="entry name" value="UDP-Glycosyltransferase/glycogen phosphorylase"/>
    <property type="match status" value="1"/>
</dbReference>
<evidence type="ECO:0000259" key="2">
    <source>
        <dbReference type="Pfam" id="PF13439"/>
    </source>
</evidence>
<evidence type="ECO:0000259" key="1">
    <source>
        <dbReference type="Pfam" id="PF00534"/>
    </source>
</evidence>
<dbReference type="InterPro" id="IPR028098">
    <property type="entry name" value="Glyco_trans_4-like_N"/>
</dbReference>